<feature type="region of interest" description="Disordered" evidence="2">
    <location>
        <begin position="1"/>
        <end position="23"/>
    </location>
</feature>
<keyword evidence="4" id="KW-1185">Reference proteome</keyword>
<protein>
    <recommendedName>
        <fullName evidence="1">Putative membrane protein insertion efficiency factor</fullName>
    </recommendedName>
</protein>
<keyword evidence="1" id="KW-1003">Cell membrane</keyword>
<dbReference type="SMART" id="SM01234">
    <property type="entry name" value="Haemolytic"/>
    <property type="match status" value="1"/>
</dbReference>
<proteinExistence type="inferred from homology"/>
<comment type="function">
    <text evidence="1">Could be involved in insertion of integral membrane proteins into the membrane.</text>
</comment>
<keyword evidence="1" id="KW-0472">Membrane</keyword>
<dbReference type="NCBIfam" id="TIGR00278">
    <property type="entry name" value="membrane protein insertion efficiency factor YidD"/>
    <property type="match status" value="1"/>
</dbReference>
<dbReference type="PANTHER" id="PTHR33383">
    <property type="entry name" value="MEMBRANE PROTEIN INSERTION EFFICIENCY FACTOR-RELATED"/>
    <property type="match status" value="1"/>
</dbReference>
<comment type="subcellular location">
    <subcellularLocation>
        <location evidence="1">Cell membrane</location>
        <topology evidence="1">Peripheral membrane protein</topology>
        <orientation evidence="1">Cytoplasmic side</orientation>
    </subcellularLocation>
</comment>
<dbReference type="PANTHER" id="PTHR33383:SF1">
    <property type="entry name" value="MEMBRANE PROTEIN INSERTION EFFICIENCY FACTOR-RELATED"/>
    <property type="match status" value="1"/>
</dbReference>
<evidence type="ECO:0000313" key="4">
    <source>
        <dbReference type="Proteomes" id="UP001302329"/>
    </source>
</evidence>
<dbReference type="HAMAP" id="MF_00386">
    <property type="entry name" value="UPF0161_YidD"/>
    <property type="match status" value="1"/>
</dbReference>
<evidence type="ECO:0000256" key="2">
    <source>
        <dbReference type="SAM" id="MobiDB-lite"/>
    </source>
</evidence>
<dbReference type="EMBL" id="JAYGHY010000054">
    <property type="protein sequence ID" value="MEA5443547.1"/>
    <property type="molecule type" value="Genomic_DNA"/>
</dbReference>
<name>A0ABU5SZU5_9CYAN</name>
<comment type="caution">
    <text evidence="3">The sequence shown here is derived from an EMBL/GenBank/DDBJ whole genome shotgun (WGS) entry which is preliminary data.</text>
</comment>
<organism evidence="3 4">
    <name type="scientific">Cyanobium gracile UHCC 0281</name>
    <dbReference type="NCBI Taxonomy" id="3110309"/>
    <lineage>
        <taxon>Bacteria</taxon>
        <taxon>Bacillati</taxon>
        <taxon>Cyanobacteriota</taxon>
        <taxon>Cyanophyceae</taxon>
        <taxon>Synechococcales</taxon>
        <taxon>Prochlorococcaceae</taxon>
        <taxon>Cyanobium</taxon>
    </lineage>
</organism>
<dbReference type="Pfam" id="PF01809">
    <property type="entry name" value="YidD"/>
    <property type="match status" value="1"/>
</dbReference>
<evidence type="ECO:0000313" key="3">
    <source>
        <dbReference type="EMBL" id="MEA5443547.1"/>
    </source>
</evidence>
<sequence>MLGEPGCPRVQRQPPTLSGDGPAGTLSTLSSAVAALLLALIGAYRRWLSPLLGPRCRFIPSCSAYGLEAIGRHGPWRGGWLTLKRIGRCHPFTPCGCDPVPD</sequence>
<reference evidence="3 4" key="1">
    <citation type="submission" date="2023-12" db="EMBL/GenBank/DDBJ databases">
        <title>Baltic Sea Cyanobacteria.</title>
        <authorList>
            <person name="Delbaje E."/>
            <person name="Fewer D.P."/>
            <person name="Shishido T.K."/>
        </authorList>
    </citation>
    <scope>NUCLEOTIDE SEQUENCE [LARGE SCALE GENOMIC DNA]</scope>
    <source>
        <strain evidence="3 4">UHCC 0281</strain>
    </source>
</reference>
<dbReference type="InterPro" id="IPR002696">
    <property type="entry name" value="Membr_insert_effic_factor_YidD"/>
</dbReference>
<dbReference type="RefSeq" id="WP_323357529.1">
    <property type="nucleotide sequence ID" value="NZ_JAYGHY010000054.1"/>
</dbReference>
<dbReference type="Proteomes" id="UP001302329">
    <property type="component" value="Unassembled WGS sequence"/>
</dbReference>
<comment type="similarity">
    <text evidence="1">Belongs to the UPF0161 family.</text>
</comment>
<evidence type="ECO:0000256" key="1">
    <source>
        <dbReference type="HAMAP-Rule" id="MF_00386"/>
    </source>
</evidence>
<accession>A0ABU5SZU5</accession>
<gene>
    <name evidence="3" type="primary">yidD</name>
    <name evidence="3" type="ORF">VB739_13375</name>
</gene>